<protein>
    <recommendedName>
        <fullName evidence="4">SbsA Ig-like domain-containing protein</fullName>
    </recommendedName>
</protein>
<gene>
    <name evidence="5" type="ORF">EWM57_13220</name>
</gene>
<dbReference type="Pfam" id="PF13205">
    <property type="entry name" value="Big_5"/>
    <property type="match status" value="1"/>
</dbReference>
<dbReference type="GO" id="GO:0030246">
    <property type="term" value="F:carbohydrate binding"/>
    <property type="evidence" value="ECO:0007669"/>
    <property type="project" value="InterPro"/>
</dbReference>
<keyword evidence="1 3" id="KW-0732">Signal</keyword>
<feature type="domain" description="SbsA Ig-like" evidence="4">
    <location>
        <begin position="33"/>
        <end position="132"/>
    </location>
</feature>
<dbReference type="EMBL" id="SEWE01000027">
    <property type="protein sequence ID" value="RYU78599.1"/>
    <property type="molecule type" value="Genomic_DNA"/>
</dbReference>
<proteinExistence type="predicted"/>
<feature type="chain" id="PRO_5020299011" description="SbsA Ig-like domain-containing protein" evidence="3">
    <location>
        <begin position="21"/>
        <end position="542"/>
    </location>
</feature>
<dbReference type="RefSeq" id="WP_129921627.1">
    <property type="nucleotide sequence ID" value="NZ_SEWE01000027.1"/>
</dbReference>
<name>A0A4Q5L9U0_9BACT</name>
<reference evidence="5 6" key="1">
    <citation type="submission" date="2019-02" db="EMBL/GenBank/DDBJ databases">
        <title>Bacterial novel species isolated from soil.</title>
        <authorList>
            <person name="Jung H.-Y."/>
        </authorList>
    </citation>
    <scope>NUCLEOTIDE SEQUENCE [LARGE SCALE GENOMIC DNA]</scope>
    <source>
        <strain evidence="5 6">1-3-3-3</strain>
    </source>
</reference>
<evidence type="ECO:0000259" key="4">
    <source>
        <dbReference type="Pfam" id="PF13205"/>
    </source>
</evidence>
<sequence length="542" mass="59061">MSARANLLFLLSAGAGLSGCATISSPQGGPRDLTPPKLVSTSPANGARNVKQQSVRLEFSEPVQLKDLSKNLLVAPLLTDNKYQIREERSAFTLLFEKPFEPNTTYSFNFRDAVVDITESNKASRVSLAFSTGARLDSGSVKGTAIMRLTNQPASEVSVVLYPEADTLNVRRGKPYYLVQTDKAGAYALQNVKTGRYRIYALADKNQNGRYDEGEQIGYLPELVTVRPVLDSVNFVLVRPDARRALITGQQGTFNQFKVSLNEGVQQAVLTPFAPATPAAVATLNNGVTITDKGRTILLSRTPALTEGRYVLAATDSVGNTGRDTINVRFPGNAPSRRPAAYNVEGSPRAVYRQGLVKYQFTDPLQPLTPGKTVGTLVEDSLTRRPLRTPQEATLSPDRTVLTVVLNTRARKTVTLNLDSTAVVSATGQRLGLKPLRMAVTEESPFGSLAGTIQTKYKRYQLQLVDASYQPVAVLDSPKGTFRFDNLIPGTYRIRVLIDADGNGTWRGGDPKLLVLPEPVYVAPQTVQVRANWEVSDIKVAF</sequence>
<evidence type="ECO:0000256" key="2">
    <source>
        <dbReference type="SAM" id="MobiDB-lite"/>
    </source>
</evidence>
<feature type="region of interest" description="Disordered" evidence="2">
    <location>
        <begin position="26"/>
        <end position="51"/>
    </location>
</feature>
<accession>A0A4Q5L9U0</accession>
<dbReference type="Proteomes" id="UP000294155">
    <property type="component" value="Unassembled WGS sequence"/>
</dbReference>
<feature type="compositionally biased region" description="Polar residues" evidence="2">
    <location>
        <begin position="39"/>
        <end position="51"/>
    </location>
</feature>
<dbReference type="InterPro" id="IPR032812">
    <property type="entry name" value="SbsA_Ig"/>
</dbReference>
<comment type="caution">
    <text evidence="5">The sequence shown here is derived from an EMBL/GenBank/DDBJ whole genome shotgun (WGS) entry which is preliminary data.</text>
</comment>
<keyword evidence="6" id="KW-1185">Reference proteome</keyword>
<dbReference type="PROSITE" id="PS51257">
    <property type="entry name" value="PROKAR_LIPOPROTEIN"/>
    <property type="match status" value="1"/>
</dbReference>
<dbReference type="SUPFAM" id="SSF49452">
    <property type="entry name" value="Starch-binding domain-like"/>
    <property type="match status" value="1"/>
</dbReference>
<evidence type="ECO:0000256" key="3">
    <source>
        <dbReference type="SAM" id="SignalP"/>
    </source>
</evidence>
<organism evidence="5 6">
    <name type="scientific">Hymenobacter persicinus</name>
    <dbReference type="NCBI Taxonomy" id="2025506"/>
    <lineage>
        <taxon>Bacteria</taxon>
        <taxon>Pseudomonadati</taxon>
        <taxon>Bacteroidota</taxon>
        <taxon>Cytophagia</taxon>
        <taxon>Cytophagales</taxon>
        <taxon>Hymenobacteraceae</taxon>
        <taxon>Hymenobacter</taxon>
    </lineage>
</organism>
<dbReference type="InterPro" id="IPR013784">
    <property type="entry name" value="Carb-bd-like_fold"/>
</dbReference>
<feature type="signal peptide" evidence="3">
    <location>
        <begin position="1"/>
        <end position="20"/>
    </location>
</feature>
<evidence type="ECO:0000313" key="6">
    <source>
        <dbReference type="Proteomes" id="UP000294155"/>
    </source>
</evidence>
<evidence type="ECO:0000313" key="5">
    <source>
        <dbReference type="EMBL" id="RYU78599.1"/>
    </source>
</evidence>
<evidence type="ECO:0000256" key="1">
    <source>
        <dbReference type="ARBA" id="ARBA00022729"/>
    </source>
</evidence>
<dbReference type="OrthoDB" id="9809989at2"/>
<dbReference type="AlphaFoldDB" id="A0A4Q5L9U0"/>